<feature type="region of interest" description="Disordered" evidence="1">
    <location>
        <begin position="81"/>
        <end position="102"/>
    </location>
</feature>
<gene>
    <name evidence="2" type="ORF">MFLAVUS_004237</name>
</gene>
<sequence>MEFLKKLYHVKISGKKSVTSHKQSTISNSHLLSDYSDDEESIPVITYRQKTTAKRSQSQKKDQKIKQNLLSFSTIDSKQDQIIPVHTKDEKEKSSNNDQKVN</sequence>
<protein>
    <submittedName>
        <fullName evidence="2">Uncharacterized protein</fullName>
    </submittedName>
</protein>
<evidence type="ECO:0000313" key="3">
    <source>
        <dbReference type="Proteomes" id="UP001473302"/>
    </source>
</evidence>
<reference evidence="2 3" key="1">
    <citation type="submission" date="2024-04" db="EMBL/GenBank/DDBJ databases">
        <title>genome sequences of Mucor flavus KT1a and Helicostylum pulchrum KT1b strains isolated from the surface of a dry-aged beef.</title>
        <authorList>
            <person name="Toyotome T."/>
            <person name="Hosono M."/>
            <person name="Torimaru M."/>
            <person name="Fukuda K."/>
            <person name="Mikami N."/>
        </authorList>
    </citation>
    <scope>NUCLEOTIDE SEQUENCE [LARGE SCALE GENOMIC DNA]</scope>
    <source>
        <strain evidence="2 3">KT1a</strain>
    </source>
</reference>
<evidence type="ECO:0000313" key="2">
    <source>
        <dbReference type="EMBL" id="GAA5810810.1"/>
    </source>
</evidence>
<evidence type="ECO:0000256" key="1">
    <source>
        <dbReference type="SAM" id="MobiDB-lite"/>
    </source>
</evidence>
<dbReference type="Proteomes" id="UP001473302">
    <property type="component" value="Unassembled WGS sequence"/>
</dbReference>
<dbReference type="EMBL" id="BAABUK010000008">
    <property type="protein sequence ID" value="GAA5810810.1"/>
    <property type="molecule type" value="Genomic_DNA"/>
</dbReference>
<name>A0ABP9YVC8_9FUNG</name>
<accession>A0ABP9YVC8</accession>
<organism evidence="2 3">
    <name type="scientific">Mucor flavus</name>
    <dbReference type="NCBI Taxonomy" id="439312"/>
    <lineage>
        <taxon>Eukaryota</taxon>
        <taxon>Fungi</taxon>
        <taxon>Fungi incertae sedis</taxon>
        <taxon>Mucoromycota</taxon>
        <taxon>Mucoromycotina</taxon>
        <taxon>Mucoromycetes</taxon>
        <taxon>Mucorales</taxon>
        <taxon>Mucorineae</taxon>
        <taxon>Mucoraceae</taxon>
        <taxon>Mucor</taxon>
    </lineage>
</organism>
<comment type="caution">
    <text evidence="2">The sequence shown here is derived from an EMBL/GenBank/DDBJ whole genome shotgun (WGS) entry which is preliminary data.</text>
</comment>
<feature type="compositionally biased region" description="Basic and acidic residues" evidence="1">
    <location>
        <begin position="86"/>
        <end position="102"/>
    </location>
</feature>
<keyword evidence="3" id="KW-1185">Reference proteome</keyword>
<proteinExistence type="predicted"/>